<dbReference type="EMBL" id="QYRN01000010">
    <property type="protein sequence ID" value="RIX98415.1"/>
    <property type="molecule type" value="Genomic_DNA"/>
</dbReference>
<organism evidence="2 3">
    <name type="scientific">Aureimonas flava</name>
    <dbReference type="NCBI Taxonomy" id="2320271"/>
    <lineage>
        <taxon>Bacteria</taxon>
        <taxon>Pseudomonadati</taxon>
        <taxon>Pseudomonadota</taxon>
        <taxon>Alphaproteobacteria</taxon>
        <taxon>Hyphomicrobiales</taxon>
        <taxon>Aurantimonadaceae</taxon>
        <taxon>Aureimonas</taxon>
    </lineage>
</organism>
<dbReference type="AlphaFoldDB" id="A0A3A1WHD6"/>
<gene>
    <name evidence="2" type="ORF">D3218_16875</name>
</gene>
<evidence type="ECO:0000313" key="3">
    <source>
        <dbReference type="Proteomes" id="UP000265750"/>
    </source>
</evidence>
<feature type="compositionally biased region" description="Acidic residues" evidence="1">
    <location>
        <begin position="69"/>
        <end position="78"/>
    </location>
</feature>
<comment type="caution">
    <text evidence="2">The sequence shown here is derived from an EMBL/GenBank/DDBJ whole genome shotgun (WGS) entry which is preliminary data.</text>
</comment>
<keyword evidence="3" id="KW-1185">Reference proteome</keyword>
<dbReference type="Proteomes" id="UP000265750">
    <property type="component" value="Unassembled WGS sequence"/>
</dbReference>
<evidence type="ECO:0000313" key="2">
    <source>
        <dbReference type="EMBL" id="RIX98415.1"/>
    </source>
</evidence>
<feature type="region of interest" description="Disordered" evidence="1">
    <location>
        <begin position="65"/>
        <end position="84"/>
    </location>
</feature>
<proteinExistence type="predicted"/>
<accession>A0A3A1WHD6</accession>
<evidence type="ECO:0000256" key="1">
    <source>
        <dbReference type="SAM" id="MobiDB-lite"/>
    </source>
</evidence>
<dbReference type="RefSeq" id="WP_119541250.1">
    <property type="nucleotide sequence ID" value="NZ_QYRN01000010.1"/>
</dbReference>
<dbReference type="OrthoDB" id="7908288at2"/>
<sequence length="84" mass="9308">MLTDAQTDDISEKISTLFQGMELDDVANVLKIQLAMLVTQGSEDADGAIEFLDEIYEDVEQMVESFPFGEEEDDEDETAGPSQN</sequence>
<reference evidence="3" key="1">
    <citation type="submission" date="2018-09" db="EMBL/GenBank/DDBJ databases">
        <authorList>
            <person name="Tuo L."/>
        </authorList>
    </citation>
    <scope>NUCLEOTIDE SEQUENCE [LARGE SCALE GENOMIC DNA]</scope>
    <source>
        <strain evidence="3">M2BS4Y-1</strain>
    </source>
</reference>
<name>A0A3A1WHD6_9HYPH</name>
<protein>
    <submittedName>
        <fullName evidence="2">Uncharacterized protein</fullName>
    </submittedName>
</protein>